<name>A0ABD2B3D0_VESSQ</name>
<organism evidence="1 2">
    <name type="scientific">Vespula squamosa</name>
    <name type="common">Southern yellow jacket</name>
    <name type="synonym">Wasp</name>
    <dbReference type="NCBI Taxonomy" id="30214"/>
    <lineage>
        <taxon>Eukaryota</taxon>
        <taxon>Metazoa</taxon>
        <taxon>Ecdysozoa</taxon>
        <taxon>Arthropoda</taxon>
        <taxon>Hexapoda</taxon>
        <taxon>Insecta</taxon>
        <taxon>Pterygota</taxon>
        <taxon>Neoptera</taxon>
        <taxon>Endopterygota</taxon>
        <taxon>Hymenoptera</taxon>
        <taxon>Apocrita</taxon>
        <taxon>Aculeata</taxon>
        <taxon>Vespoidea</taxon>
        <taxon>Vespidae</taxon>
        <taxon>Vespinae</taxon>
        <taxon>Vespula</taxon>
    </lineage>
</organism>
<reference evidence="1 2" key="1">
    <citation type="journal article" date="2024" name="Ann. Entomol. Soc. Am.">
        <title>Genomic analyses of the southern and eastern yellowjacket wasps (Hymenoptera: Vespidae) reveal evolutionary signatures of social life.</title>
        <authorList>
            <person name="Catto M.A."/>
            <person name="Caine P.B."/>
            <person name="Orr S.E."/>
            <person name="Hunt B.G."/>
            <person name="Goodisman M.A.D."/>
        </authorList>
    </citation>
    <scope>NUCLEOTIDE SEQUENCE [LARGE SCALE GENOMIC DNA]</scope>
    <source>
        <strain evidence="1">233</strain>
        <tissue evidence="1">Head and thorax</tissue>
    </source>
</reference>
<feature type="non-terminal residue" evidence="1">
    <location>
        <position position="126"/>
    </location>
</feature>
<sequence>IYILNVHVRVVHDRIIILVACGFGGGGLYYRHMRPAFLCIFPCVVGKADIAGGMSKPFLSSHDANSTARFAIAFGRGRVLIHHVTSTRKRATEIRDVEKSWLVKDESFEYIRGEYCPVKTLILHTN</sequence>
<comment type="caution">
    <text evidence="1">The sequence shown here is derived from an EMBL/GenBank/DDBJ whole genome shotgun (WGS) entry which is preliminary data.</text>
</comment>
<evidence type="ECO:0000313" key="1">
    <source>
        <dbReference type="EMBL" id="KAL2727239.1"/>
    </source>
</evidence>
<gene>
    <name evidence="1" type="ORF">V1478_007517</name>
</gene>
<evidence type="ECO:0000313" key="2">
    <source>
        <dbReference type="Proteomes" id="UP001607302"/>
    </source>
</evidence>
<dbReference type="EMBL" id="JAUDFV010000133">
    <property type="protein sequence ID" value="KAL2727239.1"/>
    <property type="molecule type" value="Genomic_DNA"/>
</dbReference>
<keyword evidence="2" id="KW-1185">Reference proteome</keyword>
<feature type="non-terminal residue" evidence="1">
    <location>
        <position position="1"/>
    </location>
</feature>
<proteinExistence type="predicted"/>
<protein>
    <submittedName>
        <fullName evidence="1">Uncharacterized protein</fullName>
    </submittedName>
</protein>
<accession>A0ABD2B3D0</accession>
<dbReference type="Proteomes" id="UP001607302">
    <property type="component" value="Unassembled WGS sequence"/>
</dbReference>
<dbReference type="AlphaFoldDB" id="A0ABD2B3D0"/>